<gene>
    <name evidence="4" type="ORF">FHR82_003007</name>
</gene>
<organism evidence="4 5">
    <name type="scientific">Actinophytocola algeriensis</name>
    <dbReference type="NCBI Taxonomy" id="1768010"/>
    <lineage>
        <taxon>Bacteria</taxon>
        <taxon>Bacillati</taxon>
        <taxon>Actinomycetota</taxon>
        <taxon>Actinomycetes</taxon>
        <taxon>Pseudonocardiales</taxon>
        <taxon>Pseudonocardiaceae</taxon>
    </lineage>
</organism>
<dbReference type="AlphaFoldDB" id="A0A7W7Q4K8"/>
<keyword evidence="2" id="KW-0472">Membrane</keyword>
<dbReference type="RefSeq" id="WP_184810946.1">
    <property type="nucleotide sequence ID" value="NZ_JACHJQ010000003.1"/>
</dbReference>
<dbReference type="Pfam" id="PF01757">
    <property type="entry name" value="Acyl_transf_3"/>
    <property type="match status" value="1"/>
</dbReference>
<feature type="transmembrane region" description="Helical" evidence="2">
    <location>
        <begin position="254"/>
        <end position="273"/>
    </location>
</feature>
<protein>
    <submittedName>
        <fullName evidence="4">Peptidoglycan/LPS O-acetylase OafA/YrhL</fullName>
    </submittedName>
</protein>
<feature type="domain" description="Acyltransferase 3" evidence="3">
    <location>
        <begin position="8"/>
        <end position="328"/>
    </location>
</feature>
<feature type="transmembrane region" description="Helical" evidence="2">
    <location>
        <begin position="12"/>
        <end position="30"/>
    </location>
</feature>
<feature type="transmembrane region" description="Helical" evidence="2">
    <location>
        <begin position="194"/>
        <end position="216"/>
    </location>
</feature>
<feature type="transmembrane region" description="Helical" evidence="2">
    <location>
        <begin position="285"/>
        <end position="303"/>
    </location>
</feature>
<feature type="transmembrane region" description="Helical" evidence="2">
    <location>
        <begin position="171"/>
        <end position="188"/>
    </location>
</feature>
<evidence type="ECO:0000313" key="4">
    <source>
        <dbReference type="EMBL" id="MBB4906787.1"/>
    </source>
</evidence>
<accession>A0A7W7Q4K8</accession>
<proteinExistence type="predicted"/>
<sequence>MKKPGYYHGLDVLRVVASIAVVYVHTRDWFTTGGQRWRFDEGFTAAVLAPLHVDAYLVPFSISAFFLISGLVITHAAFRESPGRFLFRRAARTLPAMWVVLLVVWFVARAGVPIGVPGEVTVRTLVTNLTLTNFFFSGNPGLDLVTWTLVVQFAFYVLVAAMIPLLRRWPWLPPALSITLVSVLLSVVRTESPVAMHTLRVVVTLLPVLFIGQLIGLVRLGKLHPLAGLAYGALHWLLLVRGDLTSDFTPAIPGYPQLTACLALLVIVCCLLPGGMAPARWVRAVANRTYAVFLVHVPVLYVSPHLVSAPAGSTPAFLVAMAGTVVTAELLHRFVEEPVVRWCRRRERPAATPAQDDSPEKASPIHPIR</sequence>
<name>A0A7W7Q4K8_9PSEU</name>
<dbReference type="EMBL" id="JACHJQ010000003">
    <property type="protein sequence ID" value="MBB4906787.1"/>
    <property type="molecule type" value="Genomic_DNA"/>
</dbReference>
<dbReference type="GO" id="GO:0016020">
    <property type="term" value="C:membrane"/>
    <property type="evidence" value="ECO:0007669"/>
    <property type="project" value="TreeGrafter"/>
</dbReference>
<reference evidence="4 5" key="1">
    <citation type="submission" date="2020-08" db="EMBL/GenBank/DDBJ databases">
        <title>Genomic Encyclopedia of Type Strains, Phase III (KMG-III): the genomes of soil and plant-associated and newly described type strains.</title>
        <authorList>
            <person name="Whitman W."/>
        </authorList>
    </citation>
    <scope>NUCLEOTIDE SEQUENCE [LARGE SCALE GENOMIC DNA]</scope>
    <source>
        <strain evidence="4 5">CECT 8960</strain>
    </source>
</reference>
<dbReference type="PANTHER" id="PTHR23028:SF53">
    <property type="entry name" value="ACYL_TRANSF_3 DOMAIN-CONTAINING PROTEIN"/>
    <property type="match status" value="1"/>
</dbReference>
<feature type="transmembrane region" description="Helical" evidence="2">
    <location>
        <begin position="144"/>
        <end position="166"/>
    </location>
</feature>
<dbReference type="Proteomes" id="UP000520767">
    <property type="component" value="Unassembled WGS sequence"/>
</dbReference>
<feature type="transmembrane region" description="Helical" evidence="2">
    <location>
        <begin position="315"/>
        <end position="335"/>
    </location>
</feature>
<evidence type="ECO:0000313" key="5">
    <source>
        <dbReference type="Proteomes" id="UP000520767"/>
    </source>
</evidence>
<feature type="transmembrane region" description="Helical" evidence="2">
    <location>
        <begin position="223"/>
        <end position="242"/>
    </location>
</feature>
<dbReference type="GO" id="GO:0000271">
    <property type="term" value="P:polysaccharide biosynthetic process"/>
    <property type="evidence" value="ECO:0007669"/>
    <property type="project" value="TreeGrafter"/>
</dbReference>
<feature type="region of interest" description="Disordered" evidence="1">
    <location>
        <begin position="349"/>
        <end position="369"/>
    </location>
</feature>
<evidence type="ECO:0000256" key="1">
    <source>
        <dbReference type="SAM" id="MobiDB-lite"/>
    </source>
</evidence>
<comment type="caution">
    <text evidence="4">The sequence shown here is derived from an EMBL/GenBank/DDBJ whole genome shotgun (WGS) entry which is preliminary data.</text>
</comment>
<evidence type="ECO:0000256" key="2">
    <source>
        <dbReference type="SAM" id="Phobius"/>
    </source>
</evidence>
<dbReference type="InterPro" id="IPR050879">
    <property type="entry name" value="Acyltransferase_3"/>
</dbReference>
<dbReference type="InterPro" id="IPR002656">
    <property type="entry name" value="Acyl_transf_3_dom"/>
</dbReference>
<evidence type="ECO:0000259" key="3">
    <source>
        <dbReference type="Pfam" id="PF01757"/>
    </source>
</evidence>
<keyword evidence="5" id="KW-1185">Reference proteome</keyword>
<dbReference type="PANTHER" id="PTHR23028">
    <property type="entry name" value="ACETYLTRANSFERASE"/>
    <property type="match status" value="1"/>
</dbReference>
<feature type="transmembrane region" description="Helical" evidence="2">
    <location>
        <begin position="90"/>
        <end position="108"/>
    </location>
</feature>
<keyword evidence="2" id="KW-0812">Transmembrane</keyword>
<keyword evidence="2" id="KW-1133">Transmembrane helix</keyword>
<feature type="transmembrane region" description="Helical" evidence="2">
    <location>
        <begin position="56"/>
        <end position="78"/>
    </location>
</feature>
<dbReference type="GO" id="GO:0016747">
    <property type="term" value="F:acyltransferase activity, transferring groups other than amino-acyl groups"/>
    <property type="evidence" value="ECO:0007669"/>
    <property type="project" value="InterPro"/>
</dbReference>